<feature type="region of interest" description="Disordered" evidence="14">
    <location>
        <begin position="1"/>
        <end position="60"/>
    </location>
</feature>
<comment type="similarity">
    <text evidence="2">Belongs to the quiver family.</text>
</comment>
<protein>
    <recommendedName>
        <fullName evidence="10">UPAR/Ly6 domain-containing protein qvr</fullName>
    </recommendedName>
    <alternativeName>
        <fullName evidence="11">Protein quiver</fullName>
    </alternativeName>
    <alternativeName>
        <fullName evidence="8">Protein sleepless</fullName>
    </alternativeName>
</protein>
<evidence type="ECO:0000256" key="13">
    <source>
        <dbReference type="ARBA" id="ARBA00046769"/>
    </source>
</evidence>
<dbReference type="Proteomes" id="UP000694843">
    <property type="component" value="Unplaced"/>
</dbReference>
<dbReference type="GO" id="GO:0030431">
    <property type="term" value="P:sleep"/>
    <property type="evidence" value="ECO:0007669"/>
    <property type="project" value="InterPro"/>
</dbReference>
<keyword evidence="15" id="KW-0472">Membrane</keyword>
<accession>A0A8B7N2S1</accession>
<evidence type="ECO:0000256" key="14">
    <source>
        <dbReference type="SAM" id="MobiDB-lite"/>
    </source>
</evidence>
<dbReference type="OrthoDB" id="9991292at2759"/>
<dbReference type="GeneID" id="108665291"/>
<dbReference type="InterPro" id="IPR031424">
    <property type="entry name" value="QVR-like"/>
</dbReference>
<dbReference type="InterPro" id="IPR050975">
    <property type="entry name" value="Sleep_regulator"/>
</dbReference>
<evidence type="ECO:0000256" key="12">
    <source>
        <dbReference type="ARBA" id="ARBA00045788"/>
    </source>
</evidence>
<feature type="transmembrane region" description="Helical" evidence="15">
    <location>
        <begin position="520"/>
        <end position="539"/>
    </location>
</feature>
<dbReference type="CTD" id="2768718"/>
<evidence type="ECO:0000256" key="6">
    <source>
        <dbReference type="ARBA" id="ARBA00023157"/>
    </source>
</evidence>
<keyword evidence="16" id="KW-1185">Reference proteome</keyword>
<evidence type="ECO:0000256" key="7">
    <source>
        <dbReference type="ARBA" id="ARBA00023180"/>
    </source>
</evidence>
<keyword evidence="6" id="KW-1015">Disulfide bond</keyword>
<evidence type="ECO:0000256" key="9">
    <source>
        <dbReference type="ARBA" id="ARBA00044499"/>
    </source>
</evidence>
<evidence type="ECO:0000256" key="10">
    <source>
        <dbReference type="ARBA" id="ARBA00044524"/>
    </source>
</evidence>
<keyword evidence="15" id="KW-0812">Transmembrane</keyword>
<feature type="transmembrane region" description="Helical" evidence="15">
    <location>
        <begin position="483"/>
        <end position="500"/>
    </location>
</feature>
<comment type="function">
    <text evidence="12">Bifunctional regulator of neuronal activity in the mushroom body, and possibly other regions of the brain, that acts as a signaling molecule required for homeostatic regulation of sleep under normal conditions and after sleep deprivation. Reduces neuronal excitability by enhancing Sh/shaker K(+) channel activity; possibly by stabilizing Sh/shaker to increase protein levels, accelerating its activation kinetics, slowing C-type inactivation and enhancing recovery from inactivation. Specifically affects the A-type K(+) current. Antagonizes nicotinic acetylcholine receptors (nAChRs) to reduce synaptic transmission, possibly by preventing their localization to the cell surface. Required for regulation of neuromuscular excitability and plasticity at neuromuscular junctions.</text>
</comment>
<organism evidence="16 17">
    <name type="scientific">Hyalella azteca</name>
    <name type="common">Amphipod</name>
    <dbReference type="NCBI Taxonomy" id="294128"/>
    <lineage>
        <taxon>Eukaryota</taxon>
        <taxon>Metazoa</taxon>
        <taxon>Ecdysozoa</taxon>
        <taxon>Arthropoda</taxon>
        <taxon>Crustacea</taxon>
        <taxon>Multicrustacea</taxon>
        <taxon>Malacostraca</taxon>
        <taxon>Eumalacostraca</taxon>
        <taxon>Peracarida</taxon>
        <taxon>Amphipoda</taxon>
        <taxon>Senticaudata</taxon>
        <taxon>Talitrida</taxon>
        <taxon>Talitroidea</taxon>
        <taxon>Hyalellidae</taxon>
        <taxon>Hyalella</taxon>
    </lineage>
</organism>
<dbReference type="GO" id="GO:0032222">
    <property type="term" value="P:regulation of synaptic transmission, cholinergic"/>
    <property type="evidence" value="ECO:0007669"/>
    <property type="project" value="InterPro"/>
</dbReference>
<dbReference type="GO" id="GO:0005886">
    <property type="term" value="C:plasma membrane"/>
    <property type="evidence" value="ECO:0007669"/>
    <property type="project" value="UniProtKB-SubCell"/>
</dbReference>
<evidence type="ECO:0000256" key="5">
    <source>
        <dbReference type="ARBA" id="ARBA00023108"/>
    </source>
</evidence>
<feature type="transmembrane region" description="Helical" evidence="15">
    <location>
        <begin position="573"/>
        <end position="590"/>
    </location>
</feature>
<name>A0A8B7N2S1_HYAAZ</name>
<keyword evidence="4" id="KW-0732">Signal</keyword>
<keyword evidence="5" id="KW-0090">Biological rhythms</keyword>
<evidence type="ECO:0000313" key="16">
    <source>
        <dbReference type="Proteomes" id="UP000694843"/>
    </source>
</evidence>
<keyword evidence="15" id="KW-1133">Transmembrane helix</keyword>
<gene>
    <name evidence="17" type="primary">LOC108665291</name>
</gene>
<dbReference type="RefSeq" id="XP_018007514.1">
    <property type="nucleotide sequence ID" value="XM_018152025.2"/>
</dbReference>
<proteinExistence type="inferred from homology"/>
<dbReference type="AlphaFoldDB" id="A0A8B7N2S1"/>
<evidence type="ECO:0000256" key="3">
    <source>
        <dbReference type="ARBA" id="ARBA00022475"/>
    </source>
</evidence>
<evidence type="ECO:0000256" key="8">
    <source>
        <dbReference type="ARBA" id="ARBA00031037"/>
    </source>
</evidence>
<evidence type="ECO:0000256" key="2">
    <source>
        <dbReference type="ARBA" id="ARBA00010522"/>
    </source>
</evidence>
<dbReference type="GO" id="GO:0045121">
    <property type="term" value="C:membrane raft"/>
    <property type="evidence" value="ECO:0007669"/>
    <property type="project" value="UniProtKB-SubCell"/>
</dbReference>
<dbReference type="PANTHER" id="PTHR33562:SF31">
    <property type="entry name" value="PROTEIN QUIVER"/>
    <property type="match status" value="1"/>
</dbReference>
<dbReference type="Pfam" id="PF17064">
    <property type="entry name" value="QVR"/>
    <property type="match status" value="1"/>
</dbReference>
<keyword evidence="3" id="KW-1003">Cell membrane</keyword>
<comment type="subcellular location">
    <subcellularLocation>
        <location evidence="1">Cell membrane</location>
        <topology evidence="1">Lipid-anchor</topology>
        <topology evidence="1">GPI-anchor</topology>
        <orientation evidence="1">Extracellular side</orientation>
    </subcellularLocation>
    <subcellularLocation>
        <location evidence="9">Membrane raft</location>
        <topology evidence="9">Lipid-anchor</topology>
        <topology evidence="9">GPI-anchor</topology>
        <orientation evidence="9">Extracellular side</orientation>
    </subcellularLocation>
</comment>
<evidence type="ECO:0000256" key="4">
    <source>
        <dbReference type="ARBA" id="ARBA00022729"/>
    </source>
</evidence>
<dbReference type="GO" id="GO:0048511">
    <property type="term" value="P:rhythmic process"/>
    <property type="evidence" value="ECO:0007669"/>
    <property type="project" value="UniProtKB-KW"/>
</dbReference>
<evidence type="ECO:0000313" key="17">
    <source>
        <dbReference type="RefSeq" id="XP_018007514.1"/>
    </source>
</evidence>
<reference evidence="17" key="1">
    <citation type="submission" date="2025-08" db="UniProtKB">
        <authorList>
            <consortium name="RefSeq"/>
        </authorList>
    </citation>
    <scope>IDENTIFICATION</scope>
    <source>
        <tissue evidence="17">Whole organism</tissue>
    </source>
</reference>
<evidence type="ECO:0000256" key="11">
    <source>
        <dbReference type="ARBA" id="ARBA00044561"/>
    </source>
</evidence>
<dbReference type="PANTHER" id="PTHR33562">
    <property type="entry name" value="ATILLA, ISOFORM B-RELATED-RELATED"/>
    <property type="match status" value="1"/>
</dbReference>
<sequence length="597" mass="67248">MKSQSSKEKVAPKESQEVSASVLRNTCHCHGKLEPIGEKRKRKRRLSDSPDMNPSFREGRSKQLTFCSATEKQMQKTCDHDSCSYERGEKTFKFSTKISSRSFEKFLELETVNTMKSGEGVVVNYINYIDERFLESDRSSLRNAEKIPPQCDGKSFVIKSSNDDVKNCDRSKIVLELEERAAIECSFSENNCNSNELRRGTNLASEEISRNETIEEKFLKPSEHLTELSENPRQSEQRVPVNSVEEVDRTERSSLALVNTEQVFHRPHKAEDSCFWLIELMKKLISVFGCCPRYFLAASHTSVSRHHSSVLALCTVLALMHSVRGEGECHSQIMCYECSSWTDPRCSDPFNFTLPRAKQPPTEECDGCCVKLVQHIGTPYASIRRTCTDKMQIKLFMVDHVCMRESNGRGHMCFCEEDLCNAAPPALLSFLFSTSQGRPQPSALVSSLPSTSKMLLLVSKSWLAGTMSFILQGIETCSSSMSIIIVMLCCVTLKSMSVVVSSPGHPDAAWKLAIRNNRSFNVPGVCTISAYFIAGMICVHTNLLHCCLHYVSDCFFMMSNVVSLMVVHSLQLLWTWPLSVMAVVAFHKLVTWSRGLR</sequence>
<comment type="subunit">
    <text evidence="13">Interacts (via loop 2 of the three-fingered Ly-6 domain) with Sh/shaker; this interaction may stabilize both components of the complex and may be required for targeting or retention of Sh/shaker to neural cell projections. Interacts (via loop 2 of the three-fingered Ly-6 domain) with nAChRalpha3 and potentially other nicotinic acetylcholine receptors; this interaction is required for antagonism of nicotinic acetylcholine receptors.</text>
</comment>
<evidence type="ECO:0000256" key="15">
    <source>
        <dbReference type="SAM" id="Phobius"/>
    </source>
</evidence>
<keyword evidence="7" id="KW-0325">Glycoprotein</keyword>
<dbReference type="CDD" id="cd23595">
    <property type="entry name" value="TFP_LU_ECD_Qvr"/>
    <property type="match status" value="1"/>
</dbReference>
<dbReference type="KEGG" id="hazt:108665291"/>
<feature type="region of interest" description="Disordered" evidence="14">
    <location>
        <begin position="226"/>
        <end position="245"/>
    </location>
</feature>
<evidence type="ECO:0000256" key="1">
    <source>
        <dbReference type="ARBA" id="ARBA00004471"/>
    </source>
</evidence>
<feature type="compositionally biased region" description="Basic and acidic residues" evidence="14">
    <location>
        <begin position="1"/>
        <end position="16"/>
    </location>
</feature>